<evidence type="ECO:0000256" key="1">
    <source>
        <dbReference type="ARBA" id="ARBA00001933"/>
    </source>
</evidence>
<protein>
    <submittedName>
        <fullName evidence="5">Cystathionine gamma-lyase</fullName>
        <ecNumber evidence="5">4.4.1.1</ecNumber>
    </submittedName>
</protein>
<dbReference type="Proteomes" id="UP000325291">
    <property type="component" value="Unassembled WGS sequence"/>
</dbReference>
<dbReference type="Gene3D" id="3.90.1150.10">
    <property type="entry name" value="Aspartate Aminotransferase, domain 1"/>
    <property type="match status" value="1"/>
</dbReference>
<evidence type="ECO:0000256" key="3">
    <source>
        <dbReference type="PIRSR" id="PIRSR001434-2"/>
    </source>
</evidence>
<comment type="caution">
    <text evidence="5">The sequence shown here is derived from an EMBL/GenBank/DDBJ whole genome shotgun (WGS) entry which is preliminary data.</text>
</comment>
<dbReference type="PANTHER" id="PTHR11808">
    <property type="entry name" value="TRANS-SULFURATION ENZYME FAMILY MEMBER"/>
    <property type="match status" value="1"/>
</dbReference>
<feature type="modified residue" description="N6-(pyridoxal phosphate)lysine" evidence="3">
    <location>
        <position position="185"/>
    </location>
</feature>
<keyword evidence="2 3" id="KW-0663">Pyridoxal phosphate</keyword>
<gene>
    <name evidence="5" type="ORF">FLO80_00770</name>
</gene>
<keyword evidence="5" id="KW-0456">Lyase</keyword>
<dbReference type="InterPro" id="IPR000277">
    <property type="entry name" value="Cys/Met-Metab_PyrdxlP-dep_enz"/>
</dbReference>
<sequence>MLHARSGALEPGDPVPEPLVMTSAFALSEQPAPDRSYGRMATPTVSAVEARLALLEDAPCLLFPSGMGAYGALMMAALKTGDRVLLLSDGYYAARALTETVLAPFGITMQTCAAHDIATAPLDGIAMVIVETPSNPGLDVIDIAALAERCHAVGARLVVDNTVCTPLLQQPLDLGADAVIVSDTKAMGGHSDLLMGHVASRDAGLMERLHATRSLAGAIPGPFEAWLLLRGLETLDLRLARMCENARAALPILSASDKVSDVIYPAPHPQTSDQGFLVGATFADAPTADRFLEMAGFAPTTSFGGLHSSGDRRARWGDAVPAGFLRLSFGTEPTDRLMADLARALDRA</sequence>
<dbReference type="GO" id="GO:0030170">
    <property type="term" value="F:pyridoxal phosphate binding"/>
    <property type="evidence" value="ECO:0007669"/>
    <property type="project" value="InterPro"/>
</dbReference>
<dbReference type="InterPro" id="IPR015421">
    <property type="entry name" value="PyrdxlP-dep_Trfase_major"/>
</dbReference>
<dbReference type="InterPro" id="IPR015424">
    <property type="entry name" value="PyrdxlP-dep_Trfase"/>
</dbReference>
<dbReference type="GO" id="GO:0019346">
    <property type="term" value="P:transsulfuration"/>
    <property type="evidence" value="ECO:0007669"/>
    <property type="project" value="InterPro"/>
</dbReference>
<comment type="similarity">
    <text evidence="4">Belongs to the trans-sulfuration enzymes family.</text>
</comment>
<proteinExistence type="inferred from homology"/>
<keyword evidence="6" id="KW-1185">Reference proteome</keyword>
<evidence type="ECO:0000256" key="2">
    <source>
        <dbReference type="ARBA" id="ARBA00022898"/>
    </source>
</evidence>
<dbReference type="GO" id="GO:0019343">
    <property type="term" value="P:cysteine biosynthetic process via cystathionine"/>
    <property type="evidence" value="ECO:0007669"/>
    <property type="project" value="TreeGrafter"/>
</dbReference>
<dbReference type="Pfam" id="PF01053">
    <property type="entry name" value="Cys_Met_Meta_PP"/>
    <property type="match status" value="1"/>
</dbReference>
<dbReference type="GO" id="GO:0004123">
    <property type="term" value="F:cystathionine gamma-lyase activity"/>
    <property type="evidence" value="ECO:0007669"/>
    <property type="project" value="TreeGrafter"/>
</dbReference>
<evidence type="ECO:0000256" key="4">
    <source>
        <dbReference type="RuleBase" id="RU362118"/>
    </source>
</evidence>
<dbReference type="PANTHER" id="PTHR11808:SF85">
    <property type="entry name" value="CYSTATHIONINE GAMMA-LYASE-RELATED"/>
    <property type="match status" value="1"/>
</dbReference>
<accession>A0A5A9ZV33</accession>
<evidence type="ECO:0000313" key="5">
    <source>
        <dbReference type="EMBL" id="KAA0921183.1"/>
    </source>
</evidence>
<dbReference type="GO" id="GO:0005737">
    <property type="term" value="C:cytoplasm"/>
    <property type="evidence" value="ECO:0007669"/>
    <property type="project" value="TreeGrafter"/>
</dbReference>
<dbReference type="SUPFAM" id="SSF53383">
    <property type="entry name" value="PLP-dependent transferases"/>
    <property type="match status" value="1"/>
</dbReference>
<reference evidence="5 6" key="1">
    <citation type="submission" date="2019-07" db="EMBL/GenBank/DDBJ databases">
        <title>Aquicoccus porphyridii gen. nov., sp. nov., isolated from a small marine red alga, Porphyridium marinum.</title>
        <authorList>
            <person name="Liu L."/>
        </authorList>
    </citation>
    <scope>NUCLEOTIDE SEQUENCE [LARGE SCALE GENOMIC DNA]</scope>
    <source>
        <strain evidence="5 6">L1 8-17</strain>
    </source>
</reference>
<name>A0A5A9ZV33_9RHOB</name>
<dbReference type="EMBL" id="VINQ01000001">
    <property type="protein sequence ID" value="KAA0921183.1"/>
    <property type="molecule type" value="Genomic_DNA"/>
</dbReference>
<dbReference type="EC" id="4.4.1.1" evidence="5"/>
<evidence type="ECO:0000313" key="6">
    <source>
        <dbReference type="Proteomes" id="UP000325291"/>
    </source>
</evidence>
<comment type="cofactor">
    <cofactor evidence="1 4">
        <name>pyridoxal 5'-phosphate</name>
        <dbReference type="ChEBI" id="CHEBI:597326"/>
    </cofactor>
</comment>
<dbReference type="PIRSF" id="PIRSF001434">
    <property type="entry name" value="CGS"/>
    <property type="match status" value="1"/>
</dbReference>
<dbReference type="AlphaFoldDB" id="A0A5A9ZV33"/>
<organism evidence="5 6">
    <name type="scientific">Aquicoccus porphyridii</name>
    <dbReference type="NCBI Taxonomy" id="1852029"/>
    <lineage>
        <taxon>Bacteria</taxon>
        <taxon>Pseudomonadati</taxon>
        <taxon>Pseudomonadota</taxon>
        <taxon>Alphaproteobacteria</taxon>
        <taxon>Rhodobacterales</taxon>
        <taxon>Paracoccaceae</taxon>
        <taxon>Aquicoccus</taxon>
    </lineage>
</organism>
<dbReference type="InterPro" id="IPR015422">
    <property type="entry name" value="PyrdxlP-dep_Trfase_small"/>
</dbReference>
<dbReference type="Gene3D" id="3.40.640.10">
    <property type="entry name" value="Type I PLP-dependent aspartate aminotransferase-like (Major domain)"/>
    <property type="match status" value="1"/>
</dbReference>